<feature type="transmembrane region" description="Helical" evidence="2">
    <location>
        <begin position="40"/>
        <end position="57"/>
    </location>
</feature>
<protein>
    <submittedName>
        <fullName evidence="3">Uncharacterized protein</fullName>
    </submittedName>
</protein>
<dbReference type="AlphaFoldDB" id="A0A6C0FAN9"/>
<sequence length="250" mass="27066">MEGGKQINTGENITSKFSNIADSGFIKHVTRFDSDTKSELSNIIQYLVIVIVPFYLLNKGIANIMPEFDEKKGNIELLGEVIIHSITLLLGIYIIHRIVTYLPTFSGDNLAEINFMNIAFLIIFIGLNSDNGKKVNIVYERLFGDNIQANGNKKDKKDGSVVKVSQPLSGNPQTIQPPMPTHQASRADYVGQHGQMQPTNGAVQQQMHQSPELQAGGQQSSMGNAFGAGMAGMVGGISAANEGFGAFSSF</sequence>
<proteinExistence type="predicted"/>
<feature type="compositionally biased region" description="Polar residues" evidence="1">
    <location>
        <begin position="194"/>
        <end position="219"/>
    </location>
</feature>
<evidence type="ECO:0000256" key="2">
    <source>
        <dbReference type="SAM" id="Phobius"/>
    </source>
</evidence>
<keyword evidence="2" id="KW-0472">Membrane</keyword>
<keyword evidence="2" id="KW-0812">Transmembrane</keyword>
<accession>A0A6C0FAN9</accession>
<evidence type="ECO:0000313" key="3">
    <source>
        <dbReference type="EMBL" id="QHT37619.1"/>
    </source>
</evidence>
<feature type="transmembrane region" description="Helical" evidence="2">
    <location>
        <begin position="110"/>
        <end position="127"/>
    </location>
</feature>
<feature type="transmembrane region" description="Helical" evidence="2">
    <location>
        <begin position="77"/>
        <end position="98"/>
    </location>
</feature>
<keyword evidence="2" id="KW-1133">Transmembrane helix</keyword>
<organism evidence="3">
    <name type="scientific">viral metagenome</name>
    <dbReference type="NCBI Taxonomy" id="1070528"/>
    <lineage>
        <taxon>unclassified sequences</taxon>
        <taxon>metagenomes</taxon>
        <taxon>organismal metagenomes</taxon>
    </lineage>
</organism>
<dbReference type="EMBL" id="MN738801">
    <property type="protein sequence ID" value="QHT37619.1"/>
    <property type="molecule type" value="Genomic_DNA"/>
</dbReference>
<reference evidence="3" key="1">
    <citation type="journal article" date="2020" name="Nature">
        <title>Giant virus diversity and host interactions through global metagenomics.</title>
        <authorList>
            <person name="Schulz F."/>
            <person name="Roux S."/>
            <person name="Paez-Espino D."/>
            <person name="Jungbluth S."/>
            <person name="Walsh D.A."/>
            <person name="Denef V.J."/>
            <person name="McMahon K.D."/>
            <person name="Konstantinidis K.T."/>
            <person name="Eloe-Fadrosh E.A."/>
            <person name="Kyrpides N.C."/>
            <person name="Woyke T."/>
        </authorList>
    </citation>
    <scope>NUCLEOTIDE SEQUENCE</scope>
    <source>
        <strain evidence="3">GVMAG-S-ERX555997-44</strain>
    </source>
</reference>
<feature type="region of interest" description="Disordered" evidence="1">
    <location>
        <begin position="150"/>
        <end position="219"/>
    </location>
</feature>
<evidence type="ECO:0000256" key="1">
    <source>
        <dbReference type="SAM" id="MobiDB-lite"/>
    </source>
</evidence>
<name>A0A6C0FAN9_9ZZZZ</name>